<feature type="region of interest" description="Disordered" evidence="1">
    <location>
        <begin position="35"/>
        <end position="72"/>
    </location>
</feature>
<dbReference type="PROSITE" id="PS51257">
    <property type="entry name" value="PROKAR_LIPOPROTEIN"/>
    <property type="match status" value="1"/>
</dbReference>
<protein>
    <recommendedName>
        <fullName evidence="6">Lipoprotein</fullName>
    </recommendedName>
</protein>
<accession>A0A6J4CZE6</accession>
<evidence type="ECO:0008006" key="6">
    <source>
        <dbReference type="Google" id="ProtNLM"/>
    </source>
</evidence>
<dbReference type="AlphaFoldDB" id="A0A6J4CZE6"/>
<name>A0A6J4CZE6_9HELI</name>
<keyword evidence="5" id="KW-1185">Reference proteome</keyword>
<dbReference type="GeneID" id="69703018"/>
<dbReference type="Proteomes" id="UP000317935">
    <property type="component" value="Chromosome"/>
</dbReference>
<reference evidence="3 4" key="1">
    <citation type="submission" date="2019-06" db="EMBL/GenBank/DDBJ databases">
        <title>Complete genome sequence of Helicobacter suis SNTW101c.</title>
        <authorList>
            <person name="Rimbara E."/>
            <person name="Suzuki M."/>
            <person name="Matsui H."/>
            <person name="Nakamura M."/>
            <person name="Mori S."/>
            <person name="Shibayama K."/>
        </authorList>
    </citation>
    <scope>NUCLEOTIDE SEQUENCE [LARGE SCALE GENOMIC DNA]</scope>
    <source>
        <strain evidence="3 4">SNTW101c</strain>
    </source>
</reference>
<reference evidence="2 5" key="2">
    <citation type="submission" date="2020-04" db="EMBL/GenBank/DDBJ databases">
        <title>Genomic analysis of gastric non-Helicobacter pylori Helicobacters isolated in Japan.</title>
        <authorList>
            <person name="Suzuki M."/>
            <person name="Rimbara E."/>
        </authorList>
    </citation>
    <scope>NUCLEOTIDE SEQUENCE [LARGE SCALE GENOMIC DNA]</scope>
    <source>
        <strain evidence="2 5">NHP19-0020</strain>
    </source>
</reference>
<evidence type="ECO:0000313" key="3">
    <source>
        <dbReference type="EMBL" id="BCD70585.1"/>
    </source>
</evidence>
<evidence type="ECO:0000313" key="5">
    <source>
        <dbReference type="Proteomes" id="UP000509742"/>
    </source>
</evidence>
<evidence type="ECO:0000256" key="1">
    <source>
        <dbReference type="SAM" id="MobiDB-lite"/>
    </source>
</evidence>
<dbReference type="EMBL" id="AP023036">
    <property type="protein sequence ID" value="BCD46246.1"/>
    <property type="molecule type" value="Genomic_DNA"/>
</dbReference>
<gene>
    <name evidence="2" type="ORF">NHP190020_12850</name>
    <name evidence="3" type="ORF">SNTW_12300</name>
</gene>
<feature type="compositionally biased region" description="Basic residues" evidence="1">
    <location>
        <begin position="42"/>
        <end position="52"/>
    </location>
</feature>
<dbReference type="EMBL" id="AP019774">
    <property type="protein sequence ID" value="BCD70585.1"/>
    <property type="molecule type" value="Genomic_DNA"/>
</dbReference>
<sequence>MKNRYTALLGTFLVGYFFVACSVYETSDLPSENIAKKEKKEKVKKAKDKKKPPKEIPTSKAPETPKKPESNTALTEEIKKLSAAIATNAEKVDALDAKFNTQEAQKQNTQQDTPPKNINIEKSNRFLIGYGISDTRVKSDQDSDAREAAYFNARRMLTFSIYKRFSQALQDNHLKSNHLRNILLFTIDKAIDSTEIYKEKKFVFLPFYRKILGLFLVDSNVLERIRQLVRVQYNFTNQQRHVIDRLIYTMQNEDTLH</sequence>
<organism evidence="3 4">
    <name type="scientific">Helicobacter suis</name>
    <dbReference type="NCBI Taxonomy" id="104628"/>
    <lineage>
        <taxon>Bacteria</taxon>
        <taxon>Pseudomonadati</taxon>
        <taxon>Campylobacterota</taxon>
        <taxon>Epsilonproteobacteria</taxon>
        <taxon>Campylobacterales</taxon>
        <taxon>Helicobacteraceae</taxon>
        <taxon>Helicobacter</taxon>
    </lineage>
</organism>
<evidence type="ECO:0000313" key="2">
    <source>
        <dbReference type="EMBL" id="BCD46246.1"/>
    </source>
</evidence>
<evidence type="ECO:0000313" key="4">
    <source>
        <dbReference type="Proteomes" id="UP000317935"/>
    </source>
</evidence>
<dbReference type="Proteomes" id="UP000509742">
    <property type="component" value="Chromosome"/>
</dbReference>
<dbReference type="RefSeq" id="WP_231102835.1">
    <property type="nucleotide sequence ID" value="NZ_AP019774.1"/>
</dbReference>
<proteinExistence type="predicted"/>